<dbReference type="CDD" id="cd00077">
    <property type="entry name" value="HDc"/>
    <property type="match status" value="1"/>
</dbReference>
<dbReference type="NCBIfam" id="TIGR00277">
    <property type="entry name" value="HDIG"/>
    <property type="match status" value="1"/>
</dbReference>
<dbReference type="PROSITE" id="PS51832">
    <property type="entry name" value="HD_GYP"/>
    <property type="match status" value="1"/>
</dbReference>
<protein>
    <recommendedName>
        <fullName evidence="6">Response regulator</fullName>
    </recommendedName>
</protein>
<dbReference type="SUPFAM" id="SSF109604">
    <property type="entry name" value="HD-domain/PDEase-like"/>
    <property type="match status" value="1"/>
</dbReference>
<dbReference type="InterPro" id="IPR052020">
    <property type="entry name" value="Cyclic_di-GMP/3'3'-cGAMP_PDE"/>
</dbReference>
<name>A0A855X3B8_9BACT</name>
<dbReference type="Pfam" id="PF13487">
    <property type="entry name" value="HD_5"/>
    <property type="match status" value="1"/>
</dbReference>
<dbReference type="InterPro" id="IPR001789">
    <property type="entry name" value="Sig_transdc_resp-reg_receiver"/>
</dbReference>
<dbReference type="InterPro" id="IPR006675">
    <property type="entry name" value="HDIG_dom"/>
</dbReference>
<dbReference type="PANTHER" id="PTHR45228:SF1">
    <property type="entry name" value="CYCLIC DI-GMP PHOSPHODIESTERASE TM_0186"/>
    <property type="match status" value="1"/>
</dbReference>
<dbReference type="GO" id="GO:0000160">
    <property type="term" value="P:phosphorelay signal transduction system"/>
    <property type="evidence" value="ECO:0007669"/>
    <property type="project" value="InterPro"/>
</dbReference>
<dbReference type="PROSITE" id="PS50110">
    <property type="entry name" value="RESPONSE_REGULATORY"/>
    <property type="match status" value="1"/>
</dbReference>
<evidence type="ECO:0000259" key="3">
    <source>
        <dbReference type="PROSITE" id="PS51832"/>
    </source>
</evidence>
<proteinExistence type="predicted"/>
<dbReference type="EMBL" id="PQAP01000180">
    <property type="protein sequence ID" value="PWB69056.1"/>
    <property type="molecule type" value="Genomic_DNA"/>
</dbReference>
<dbReference type="AlphaFoldDB" id="A0A855X3B8"/>
<dbReference type="InterPro" id="IPR003607">
    <property type="entry name" value="HD/PDEase_dom"/>
</dbReference>
<dbReference type="Gene3D" id="1.10.3210.10">
    <property type="entry name" value="Hypothetical protein af1432"/>
    <property type="match status" value="1"/>
</dbReference>
<gene>
    <name evidence="4" type="ORF">C3F09_10650</name>
</gene>
<sequence>MTIVPASKPRLVIVDDERHICEIIVESLAGEDYDVESFADAEKAIAYLKDQPVDLVLTDLVMGDISGVEVLEAAHATQADTVVILMTAYPTVQTAVSVLKKGAYDLLVKPFKLEVVRAAVKRGLAHQKLSRDNVNLRGQVEFLKAANGVNVGVDHERYLATVLSSCRTELRAVAAGLIEIDPKTRRVIRRLEDPEQHECRDILLDERTITEFIGKKVLEPRISSCQGRQGDNMVEQTLVSSPIYIRNRLHGLINLLLPTRFARLYPGQMDVLAILTNAAGSAIVNQKLYQNVRSAFIQAIKALANAVEARDKYTAGHTDRVIKLAEQVAMHLRWSKRQMETMTVGCMLHDIGKIGVPDSILNKPEQLDEREREIMRNHPLVGVRIVREIELFKPAIPYIISHHERYDGTGYPKGLKGTEIPIEGRLLSVVDTFDAIMSDRPYRKGAQLATAVSELVDNRGKQFDPEMVDAFLEVLRRGAVSFVDLYGRDVDTTCLFPSPATEAVSV</sequence>
<evidence type="ECO:0000313" key="4">
    <source>
        <dbReference type="EMBL" id="PWB69056.1"/>
    </source>
</evidence>
<dbReference type="InterPro" id="IPR011006">
    <property type="entry name" value="CheY-like_superfamily"/>
</dbReference>
<accession>A0A855X3B8</accession>
<dbReference type="SMART" id="SM00448">
    <property type="entry name" value="REC"/>
    <property type="match status" value="1"/>
</dbReference>
<evidence type="ECO:0000259" key="2">
    <source>
        <dbReference type="PROSITE" id="PS50110"/>
    </source>
</evidence>
<evidence type="ECO:0000313" key="5">
    <source>
        <dbReference type="Proteomes" id="UP000250918"/>
    </source>
</evidence>
<dbReference type="InterPro" id="IPR037522">
    <property type="entry name" value="HD_GYP_dom"/>
</dbReference>
<dbReference type="SUPFAM" id="SSF52172">
    <property type="entry name" value="CheY-like"/>
    <property type="match status" value="1"/>
</dbReference>
<dbReference type="Proteomes" id="UP000250918">
    <property type="component" value="Unassembled WGS sequence"/>
</dbReference>
<dbReference type="PANTHER" id="PTHR45228">
    <property type="entry name" value="CYCLIC DI-GMP PHOSPHODIESTERASE TM_0186-RELATED"/>
    <property type="match status" value="1"/>
</dbReference>
<reference evidence="4 5" key="1">
    <citation type="journal article" date="2018" name="ISME J.">
        <title>A methanotrophic archaeon couples anaerobic oxidation of methane to Fe(III) reduction.</title>
        <authorList>
            <person name="Cai C."/>
            <person name="Leu A.O."/>
            <person name="Xie G.J."/>
            <person name="Guo J."/>
            <person name="Feng Y."/>
            <person name="Zhao J.X."/>
            <person name="Tyson G.W."/>
            <person name="Yuan Z."/>
            <person name="Hu S."/>
        </authorList>
    </citation>
    <scope>NUCLEOTIDE SEQUENCE [LARGE SCALE GENOMIC DNA]</scope>
    <source>
        <strain evidence="4">FeB_12</strain>
    </source>
</reference>
<organism evidence="4 5">
    <name type="scientific">candidate division GN15 bacterium</name>
    <dbReference type="NCBI Taxonomy" id="2072418"/>
    <lineage>
        <taxon>Bacteria</taxon>
        <taxon>candidate division GN15</taxon>
    </lineage>
</organism>
<dbReference type="Pfam" id="PF00072">
    <property type="entry name" value="Response_reg"/>
    <property type="match status" value="1"/>
</dbReference>
<keyword evidence="1" id="KW-0597">Phosphoprotein</keyword>
<evidence type="ECO:0000256" key="1">
    <source>
        <dbReference type="PROSITE-ProRule" id="PRU00169"/>
    </source>
</evidence>
<feature type="modified residue" description="4-aspartylphosphate" evidence="1">
    <location>
        <position position="59"/>
    </location>
</feature>
<dbReference type="SUPFAM" id="SSF55781">
    <property type="entry name" value="GAF domain-like"/>
    <property type="match status" value="1"/>
</dbReference>
<dbReference type="SMART" id="SM00471">
    <property type="entry name" value="HDc"/>
    <property type="match status" value="1"/>
</dbReference>
<comment type="caution">
    <text evidence="4">The sequence shown here is derived from an EMBL/GenBank/DDBJ whole genome shotgun (WGS) entry which is preliminary data.</text>
</comment>
<feature type="domain" description="HD-GYP" evidence="3">
    <location>
        <begin position="292"/>
        <end position="487"/>
    </location>
</feature>
<feature type="domain" description="Response regulatory" evidence="2">
    <location>
        <begin position="10"/>
        <end position="124"/>
    </location>
</feature>
<evidence type="ECO:0008006" key="6">
    <source>
        <dbReference type="Google" id="ProtNLM"/>
    </source>
</evidence>
<dbReference type="Gene3D" id="3.40.50.2300">
    <property type="match status" value="1"/>
</dbReference>